<dbReference type="STRING" id="1300349.I603_1771"/>
<name>A0A1A7BFR0_9SPHN</name>
<dbReference type="RefSeq" id="WP_084439988.1">
    <property type="nucleotide sequence ID" value="NZ_LZYB01000003.1"/>
</dbReference>
<accession>A0A1A7BFR0</accession>
<evidence type="ECO:0000313" key="3">
    <source>
        <dbReference type="Proteomes" id="UP000092484"/>
    </source>
</evidence>
<proteinExistence type="predicted"/>
<dbReference type="Pfam" id="PF13385">
    <property type="entry name" value="Laminin_G_3"/>
    <property type="match status" value="1"/>
</dbReference>
<dbReference type="InterPro" id="IPR006311">
    <property type="entry name" value="TAT_signal"/>
</dbReference>
<organism evidence="2 3">
    <name type="scientific">Erythrobacter dokdonensis DSW-74</name>
    <dbReference type="NCBI Taxonomy" id="1300349"/>
    <lineage>
        <taxon>Bacteria</taxon>
        <taxon>Pseudomonadati</taxon>
        <taxon>Pseudomonadota</taxon>
        <taxon>Alphaproteobacteria</taxon>
        <taxon>Sphingomonadales</taxon>
        <taxon>Erythrobacteraceae</taxon>
        <taxon>Erythrobacter/Porphyrobacter group</taxon>
        <taxon>Erythrobacter</taxon>
    </lineage>
</organism>
<sequence>MTHQISFRRQAFAMAAPLALGAAAMFAPGAAMAQTYSPDVLQVSETGAVAFDPSPQLDLANGGAIEFWVAAVWSGDPGYDPPVVINIGPEGILYQISVLRERDGLVFANANDEDVFIADLTDGKLHHVAVNIMLDGLEVYVDGVLVGTSELLPLSLPSAALFVGGIEPDNSQNLDGAIAQLRFWSQPLEPQEIIDFRLREVLDANSEDHPAAEFLVAQSDFRARELLVVESMETLP</sequence>
<feature type="signal peptide" evidence="1">
    <location>
        <begin position="1"/>
        <end position="33"/>
    </location>
</feature>
<feature type="chain" id="PRO_5008509940" evidence="1">
    <location>
        <begin position="34"/>
        <end position="236"/>
    </location>
</feature>
<gene>
    <name evidence="2" type="ORF">I603_1771</name>
</gene>
<dbReference type="PROSITE" id="PS51318">
    <property type="entry name" value="TAT"/>
    <property type="match status" value="1"/>
</dbReference>
<dbReference type="EMBL" id="LZYB01000003">
    <property type="protein sequence ID" value="OBV11363.1"/>
    <property type="molecule type" value="Genomic_DNA"/>
</dbReference>
<dbReference type="SUPFAM" id="SSF49899">
    <property type="entry name" value="Concanavalin A-like lectins/glucanases"/>
    <property type="match status" value="1"/>
</dbReference>
<reference evidence="2 3" key="1">
    <citation type="submission" date="2016-06" db="EMBL/GenBank/DDBJ databases">
        <title>Genome sequence of Porphyrobacter dokdonensis DSW-74.</title>
        <authorList>
            <person name="Kim J.F."/>
            <person name="Song J.Y."/>
        </authorList>
    </citation>
    <scope>NUCLEOTIDE SEQUENCE [LARGE SCALE GENOMIC DNA]</scope>
    <source>
        <strain evidence="2 3">DSW-74</strain>
    </source>
</reference>
<keyword evidence="3" id="KW-1185">Reference proteome</keyword>
<dbReference type="AlphaFoldDB" id="A0A1A7BFR0"/>
<keyword evidence="1" id="KW-0732">Signal</keyword>
<comment type="caution">
    <text evidence="2">The sequence shown here is derived from an EMBL/GenBank/DDBJ whole genome shotgun (WGS) entry which is preliminary data.</text>
</comment>
<dbReference type="Gene3D" id="2.60.120.200">
    <property type="match status" value="1"/>
</dbReference>
<protein>
    <submittedName>
        <fullName evidence="2">Laminin_G_3 domain-containing protein</fullName>
    </submittedName>
</protein>
<dbReference type="InterPro" id="IPR013320">
    <property type="entry name" value="ConA-like_dom_sf"/>
</dbReference>
<evidence type="ECO:0000256" key="1">
    <source>
        <dbReference type="SAM" id="SignalP"/>
    </source>
</evidence>
<dbReference type="Proteomes" id="UP000092484">
    <property type="component" value="Unassembled WGS sequence"/>
</dbReference>
<evidence type="ECO:0000313" key="2">
    <source>
        <dbReference type="EMBL" id="OBV11363.1"/>
    </source>
</evidence>